<reference evidence="4 5" key="1">
    <citation type="submission" date="2020-06" db="EMBL/GenBank/DDBJ databases">
        <authorList>
            <person name="Li R."/>
            <person name="Bekaert M."/>
        </authorList>
    </citation>
    <scope>NUCLEOTIDE SEQUENCE [LARGE SCALE GENOMIC DNA]</scope>
    <source>
        <strain evidence="5">wild</strain>
    </source>
</reference>
<evidence type="ECO:0000313" key="5">
    <source>
        <dbReference type="Proteomes" id="UP000507470"/>
    </source>
</evidence>
<protein>
    <submittedName>
        <fullName evidence="4">THAP9</fullName>
        <ecNumber evidence="4">2.7.7.-</ecNumber>
    </submittedName>
</protein>
<feature type="coiled-coil region" evidence="1">
    <location>
        <begin position="284"/>
        <end position="347"/>
    </location>
</feature>
<dbReference type="EC" id="2.7.7.-" evidence="4"/>
<dbReference type="Proteomes" id="UP000507470">
    <property type="component" value="Unassembled WGS sequence"/>
</dbReference>
<keyword evidence="4" id="KW-0808">Transferase</keyword>
<evidence type="ECO:0000256" key="1">
    <source>
        <dbReference type="SAM" id="Coils"/>
    </source>
</evidence>
<feature type="compositionally biased region" description="Basic residues" evidence="2">
    <location>
        <begin position="1"/>
        <end position="21"/>
    </location>
</feature>
<dbReference type="InterPro" id="IPR048365">
    <property type="entry name" value="TNP-like_RNaseH_N"/>
</dbReference>
<dbReference type="Pfam" id="PF21787">
    <property type="entry name" value="TNP-like_RNaseH_N"/>
    <property type="match status" value="1"/>
</dbReference>
<gene>
    <name evidence="4" type="ORF">MCOR_49216</name>
</gene>
<sequence>MPKKRPIAQRRKGYNDKRHKSNVNSDTEYPYLDHSYCALPESDDYLDGEKATAGSAHYEHRIMAEVLNTIDTENNGQTLCSNEVDMCTNVSGIILSDLYRHSDCHLQMTTVQGQCEIETSPSTYEILYEALRCSLPAPYILNSTSSDIQILSFYNNSGKTVIKSAINICRNFKVNISIHQITVSADHEIWEGMPSSFTSAKDVVLLLNKLSTYNVCIGNPDEEFQDVTVVGAGISHQSSPGIVAYREGDFCASIGAFTYHSTIRSSSCYLLVQHNHCKACSQYRKSLKLRKQRLDQQTENRQNQGTNLMHSTYKHKDMSREMLTTKLQQQKKHIQTLDSDISKMKRTVERDILQKGVTLGDIQNNEVKDLMATCQEEVYKAYPDENSFQRLFWEQQMKFNGSGNGMRWHPMIIRWCLFIRQKSSKAYDAVREAGFINLPSTRTLFDYSHYIKSATGFQTDVVKMLKEEAAKMGLFDEQWKSYVGLLFDEVKVKEDLVYDKNTGELVGYVDLDSVGNQILEIEKLTNNTSSKLAKFMLVLMVRGVTTSLKFPFAAFATTSITADFLYPIIWKAVQILESFVKLKVP</sequence>
<evidence type="ECO:0000313" key="4">
    <source>
        <dbReference type="EMBL" id="CAC5416617.1"/>
    </source>
</evidence>
<dbReference type="AlphaFoldDB" id="A0A6J8E8E0"/>
<accession>A0A6J8E8E0</accession>
<name>A0A6J8E8E0_MYTCO</name>
<evidence type="ECO:0000259" key="3">
    <source>
        <dbReference type="Pfam" id="PF21787"/>
    </source>
</evidence>
<keyword evidence="4" id="KW-0548">Nucleotidyltransferase</keyword>
<keyword evidence="1" id="KW-0175">Coiled coil</keyword>
<proteinExistence type="predicted"/>
<feature type="region of interest" description="Disordered" evidence="2">
    <location>
        <begin position="1"/>
        <end position="26"/>
    </location>
</feature>
<dbReference type="GO" id="GO:0016779">
    <property type="term" value="F:nucleotidyltransferase activity"/>
    <property type="evidence" value="ECO:0007669"/>
    <property type="project" value="UniProtKB-KW"/>
</dbReference>
<dbReference type="EMBL" id="CACVKT020008665">
    <property type="protein sequence ID" value="CAC5416617.1"/>
    <property type="molecule type" value="Genomic_DNA"/>
</dbReference>
<feature type="domain" description="Transposable element P transposase-like RNase H" evidence="3">
    <location>
        <begin position="455"/>
        <end position="578"/>
    </location>
</feature>
<dbReference type="OrthoDB" id="6134571at2759"/>
<evidence type="ECO:0000256" key="2">
    <source>
        <dbReference type="SAM" id="MobiDB-lite"/>
    </source>
</evidence>
<keyword evidence="5" id="KW-1185">Reference proteome</keyword>
<organism evidence="4 5">
    <name type="scientific">Mytilus coruscus</name>
    <name type="common">Sea mussel</name>
    <dbReference type="NCBI Taxonomy" id="42192"/>
    <lineage>
        <taxon>Eukaryota</taxon>
        <taxon>Metazoa</taxon>
        <taxon>Spiralia</taxon>
        <taxon>Lophotrochozoa</taxon>
        <taxon>Mollusca</taxon>
        <taxon>Bivalvia</taxon>
        <taxon>Autobranchia</taxon>
        <taxon>Pteriomorphia</taxon>
        <taxon>Mytilida</taxon>
        <taxon>Mytiloidea</taxon>
        <taxon>Mytilidae</taxon>
        <taxon>Mytilinae</taxon>
        <taxon>Mytilus</taxon>
    </lineage>
</organism>